<keyword evidence="4" id="KW-0418">Kinase</keyword>
<proteinExistence type="inferred from homology"/>
<protein>
    <recommendedName>
        <fullName evidence="3">Casein kinase II subunit beta</fullName>
        <shortName evidence="3">CK II beta</shortName>
    </recommendedName>
</protein>
<gene>
    <name evidence="4" type="primary">csnk2b</name>
    <name evidence="4" type="ORF">TCON_0800</name>
</gene>
<evidence type="ECO:0000256" key="2">
    <source>
        <dbReference type="ARBA" id="ARBA00045899"/>
    </source>
</evidence>
<dbReference type="InterPro" id="IPR000704">
    <property type="entry name" value="Casein_kinase_II_reg-sub"/>
</dbReference>
<dbReference type="Gene3D" id="1.10.1820.10">
    <property type="entry name" value="protein kinase ck2 holoenzyme, chain C, domain 1"/>
    <property type="match status" value="1"/>
</dbReference>
<dbReference type="SMART" id="SM01085">
    <property type="entry name" value="CK_II_beta"/>
    <property type="match status" value="1"/>
</dbReference>
<dbReference type="InterPro" id="IPR035991">
    <property type="entry name" value="Casein_kinase_II_beta-like"/>
</dbReference>
<dbReference type="Gene3D" id="2.20.25.20">
    <property type="match status" value="1"/>
</dbReference>
<comment type="caution">
    <text evidence="4">The sequence shown here is derived from an EMBL/GenBank/DDBJ whole genome shotgun (WGS) entry which is preliminary data.</text>
</comment>
<sequence>MSYTSNTRKKGKDSSEDSKYDTWIYRFIHSPGNEGLLYVPESFFEDRFNLIGLSDVITDIEEAYSVMLDDMYSSEFYGADKLYLMTHQRYILTKAGMEHMMKLIKEGYYGRCKRIGCEKTPLIPIGLSHLPGKSKACLYCNTCNNIYESDKKTFNVDGCAFGRTFPHLLILTYPQYFPTIQHGTYIPRIFGFKIGKEED</sequence>
<dbReference type="Proteomes" id="UP001516464">
    <property type="component" value="Unassembled WGS sequence"/>
</dbReference>
<evidence type="ECO:0000313" key="5">
    <source>
        <dbReference type="Proteomes" id="UP001516464"/>
    </source>
</evidence>
<dbReference type="EMBL" id="SBIQ01000035">
    <property type="protein sequence ID" value="KAF7684001.1"/>
    <property type="molecule type" value="Genomic_DNA"/>
</dbReference>
<keyword evidence="4" id="KW-0808">Transferase</keyword>
<organism evidence="4 5">
    <name type="scientific">Astathelohania contejeani</name>
    <dbReference type="NCBI Taxonomy" id="164912"/>
    <lineage>
        <taxon>Eukaryota</taxon>
        <taxon>Fungi</taxon>
        <taxon>Fungi incertae sedis</taxon>
        <taxon>Microsporidia</taxon>
        <taxon>Astathelohaniidae</taxon>
        <taxon>Astathelohania</taxon>
    </lineage>
</organism>
<keyword evidence="5" id="KW-1185">Reference proteome</keyword>
<accession>A0ABQ7I0Q2</accession>
<dbReference type="PANTHER" id="PTHR11740">
    <property type="entry name" value="CASEIN KINASE II SUBUNIT BETA"/>
    <property type="match status" value="1"/>
</dbReference>
<dbReference type="SUPFAM" id="SSF57798">
    <property type="entry name" value="Casein kinase II beta subunit"/>
    <property type="match status" value="1"/>
</dbReference>
<name>A0ABQ7I0Q2_9MICR</name>
<reference evidence="4 5" key="1">
    <citation type="submission" date="2019-01" db="EMBL/GenBank/DDBJ databases">
        <title>Genomes sequencing and comparative genomics of infectious freshwater microsporidia, Cucumispora dikerogammari and Thelohania contejeani.</title>
        <authorList>
            <person name="Cormier A."/>
            <person name="Giraud I."/>
            <person name="Wattier R."/>
            <person name="Teixeira M."/>
            <person name="Grandjean F."/>
            <person name="Rigaud T."/>
            <person name="Cordaux R."/>
        </authorList>
    </citation>
    <scope>NUCLEOTIDE SEQUENCE [LARGE SCALE GENOMIC DNA]</scope>
    <source>
        <strain evidence="4">T1</strain>
        <tissue evidence="4">Spores</tissue>
    </source>
</reference>
<comment type="subunit">
    <text evidence="3">Tetramer of two alpha and two beta subunits.</text>
</comment>
<dbReference type="Pfam" id="PF01214">
    <property type="entry name" value="CK_II_beta"/>
    <property type="match status" value="1"/>
</dbReference>
<comment type="function">
    <text evidence="2 3">Regulatory subunit of casein kinase II/CK2. As part of the kinase complex regulates the basal catalytic activity of the alpha subunit a constitutively active serine/threonine-protein kinase that phosphorylates a large number of substrates containing acidic residues C-terminal to the phosphorylated serine or threonine.</text>
</comment>
<dbReference type="PANTHER" id="PTHR11740:SF0">
    <property type="entry name" value="CASEIN KINASE II SUBUNIT BETA"/>
    <property type="match status" value="1"/>
</dbReference>
<evidence type="ECO:0000256" key="3">
    <source>
        <dbReference type="RuleBase" id="RU361268"/>
    </source>
</evidence>
<evidence type="ECO:0000313" key="4">
    <source>
        <dbReference type="EMBL" id="KAF7684001.1"/>
    </source>
</evidence>
<dbReference type="InterPro" id="IPR016149">
    <property type="entry name" value="Casein_kin_II_reg-sub_N"/>
</dbReference>
<comment type="similarity">
    <text evidence="1 3">Belongs to the casein kinase 2 subunit beta family.</text>
</comment>
<dbReference type="GO" id="GO:0016301">
    <property type="term" value="F:kinase activity"/>
    <property type="evidence" value="ECO:0007669"/>
    <property type="project" value="UniProtKB-KW"/>
</dbReference>
<dbReference type="PRINTS" id="PR00472">
    <property type="entry name" value="CASNKINASEII"/>
</dbReference>
<evidence type="ECO:0000256" key="1">
    <source>
        <dbReference type="ARBA" id="ARBA00006941"/>
    </source>
</evidence>